<dbReference type="Gene3D" id="3.30.750.24">
    <property type="entry name" value="STAS domain"/>
    <property type="match status" value="1"/>
</dbReference>
<dbReference type="Pfam" id="PF01740">
    <property type="entry name" value="STAS"/>
    <property type="match status" value="1"/>
</dbReference>
<dbReference type="InterPro" id="IPR002645">
    <property type="entry name" value="STAS_dom"/>
</dbReference>
<comment type="caution">
    <text evidence="4">The sequence shown here is derived from an EMBL/GenBank/DDBJ whole genome shotgun (WGS) entry which is preliminary data.</text>
</comment>
<feature type="domain" description="STAS" evidence="3">
    <location>
        <begin position="1"/>
        <end position="110"/>
    </location>
</feature>
<dbReference type="SUPFAM" id="SSF52091">
    <property type="entry name" value="SpoIIaa-like"/>
    <property type="match status" value="1"/>
</dbReference>
<sequence>MQAVLECPKIAVIRPQGKLNAANALELERDLTTALTANDVAILLVDLAAVESLDSAGLMALVSALKLAQNLERGLRLCSVSPALKIIFELTQLDEVFEFADNAELVSANP</sequence>
<evidence type="ECO:0000256" key="1">
    <source>
        <dbReference type="ARBA" id="ARBA00009013"/>
    </source>
</evidence>
<reference evidence="4 5" key="1">
    <citation type="journal article" date="2020" name="ISME J.">
        <title>Comparative genomics reveals insights into cyanobacterial evolution and habitat adaptation.</title>
        <authorList>
            <person name="Chen M.Y."/>
            <person name="Teng W.K."/>
            <person name="Zhao L."/>
            <person name="Hu C.X."/>
            <person name="Zhou Y.K."/>
            <person name="Han B.P."/>
            <person name="Song L.R."/>
            <person name="Shu W.S."/>
        </authorList>
    </citation>
    <scope>NUCLEOTIDE SEQUENCE [LARGE SCALE GENOMIC DNA]</scope>
    <source>
        <strain evidence="4 5">FACHB-130</strain>
    </source>
</reference>
<comment type="similarity">
    <text evidence="1 2">Belongs to the anti-sigma-factor antagonist family.</text>
</comment>
<dbReference type="CDD" id="cd07043">
    <property type="entry name" value="STAS_anti-anti-sigma_factors"/>
    <property type="match status" value="1"/>
</dbReference>
<evidence type="ECO:0000259" key="3">
    <source>
        <dbReference type="PROSITE" id="PS50801"/>
    </source>
</evidence>
<evidence type="ECO:0000313" key="4">
    <source>
        <dbReference type="EMBL" id="MBD2594240.1"/>
    </source>
</evidence>
<protein>
    <recommendedName>
        <fullName evidence="2">Anti-sigma factor antagonist</fullName>
    </recommendedName>
</protein>
<gene>
    <name evidence="4" type="ORF">H6G74_07840</name>
</gene>
<dbReference type="PANTHER" id="PTHR33495:SF2">
    <property type="entry name" value="ANTI-SIGMA FACTOR ANTAGONIST TM_1081-RELATED"/>
    <property type="match status" value="1"/>
</dbReference>
<dbReference type="Proteomes" id="UP000603457">
    <property type="component" value="Unassembled WGS sequence"/>
</dbReference>
<keyword evidence="5" id="KW-1185">Reference proteome</keyword>
<dbReference type="PANTHER" id="PTHR33495">
    <property type="entry name" value="ANTI-SIGMA FACTOR ANTAGONIST TM_1081-RELATED-RELATED"/>
    <property type="match status" value="1"/>
</dbReference>
<dbReference type="InterPro" id="IPR003658">
    <property type="entry name" value="Anti-sigma_ant"/>
</dbReference>
<dbReference type="RefSeq" id="WP_190967134.1">
    <property type="nucleotide sequence ID" value="NZ_JACJTB010000006.1"/>
</dbReference>
<accession>A0ABR8FS29</accession>
<dbReference type="InterPro" id="IPR036513">
    <property type="entry name" value="STAS_dom_sf"/>
</dbReference>
<evidence type="ECO:0000313" key="5">
    <source>
        <dbReference type="Proteomes" id="UP000603457"/>
    </source>
</evidence>
<dbReference type="EMBL" id="JACJTB010000006">
    <property type="protein sequence ID" value="MBD2594240.1"/>
    <property type="molecule type" value="Genomic_DNA"/>
</dbReference>
<evidence type="ECO:0000256" key="2">
    <source>
        <dbReference type="RuleBase" id="RU003749"/>
    </source>
</evidence>
<dbReference type="PROSITE" id="PS50801">
    <property type="entry name" value="STAS"/>
    <property type="match status" value="1"/>
</dbReference>
<organism evidence="4 5">
    <name type="scientific">Nostoc spongiaeforme FACHB-130</name>
    <dbReference type="NCBI Taxonomy" id="1357510"/>
    <lineage>
        <taxon>Bacteria</taxon>
        <taxon>Bacillati</taxon>
        <taxon>Cyanobacteriota</taxon>
        <taxon>Cyanophyceae</taxon>
        <taxon>Nostocales</taxon>
        <taxon>Nostocaceae</taxon>
        <taxon>Nostoc</taxon>
    </lineage>
</organism>
<dbReference type="NCBIfam" id="TIGR00377">
    <property type="entry name" value="ant_ant_sig"/>
    <property type="match status" value="1"/>
</dbReference>
<proteinExistence type="inferred from homology"/>
<name>A0ABR8FS29_9NOSO</name>